<evidence type="ECO:0000313" key="1">
    <source>
        <dbReference type="EMBL" id="NOK09789.1"/>
    </source>
</evidence>
<dbReference type="EMBL" id="JABFJW010000075">
    <property type="protein sequence ID" value="NOK09789.1"/>
    <property type="molecule type" value="Genomic_DNA"/>
</dbReference>
<reference evidence="1 2" key="1">
    <citation type="submission" date="2020-05" db="EMBL/GenBank/DDBJ databases">
        <authorList>
            <person name="Whitworth D."/>
        </authorList>
    </citation>
    <scope>NUCLEOTIDE SEQUENCE [LARGE SCALE GENOMIC DNA]</scope>
    <source>
        <strain evidence="1 2">CA046A</strain>
    </source>
</reference>
<name>A0A7Y4NDC5_9BACT</name>
<protein>
    <submittedName>
        <fullName evidence="1">Uncharacterized protein</fullName>
    </submittedName>
</protein>
<comment type="caution">
    <text evidence="1">The sequence shown here is derived from an EMBL/GenBank/DDBJ whole genome shotgun (WGS) entry which is preliminary data.</text>
</comment>
<evidence type="ECO:0000313" key="2">
    <source>
        <dbReference type="Proteomes" id="UP000528460"/>
    </source>
</evidence>
<proteinExistence type="predicted"/>
<dbReference type="RefSeq" id="WP_171413964.1">
    <property type="nucleotide sequence ID" value="NZ_JABFJW010000075.1"/>
</dbReference>
<dbReference type="AlphaFoldDB" id="A0A7Y4NDC5"/>
<sequence length="46" mass="5037">MFAIPDGAGGWLNTSPQTHGEYLKNADAAPNYGCRITLKERNRDGE</sequence>
<accession>A0A7Y4NDC5</accession>
<dbReference type="Proteomes" id="UP000528460">
    <property type="component" value="Unassembled WGS sequence"/>
</dbReference>
<organism evidence="1 2">
    <name type="scientific">Corallococcus exercitus</name>
    <dbReference type="NCBI Taxonomy" id="2316736"/>
    <lineage>
        <taxon>Bacteria</taxon>
        <taxon>Pseudomonadati</taxon>
        <taxon>Myxococcota</taxon>
        <taxon>Myxococcia</taxon>
        <taxon>Myxococcales</taxon>
        <taxon>Cystobacterineae</taxon>
        <taxon>Myxococcaceae</taxon>
        <taxon>Corallococcus</taxon>
    </lineage>
</organism>
<gene>
    <name evidence="1" type="ORF">HNS30_12200</name>
</gene>